<keyword evidence="6 19" id="KW-0349">Heme</keyword>
<evidence type="ECO:0000256" key="14">
    <source>
        <dbReference type="PIRSR" id="PIRSR600823-1"/>
    </source>
</evidence>
<dbReference type="InterPro" id="IPR000823">
    <property type="entry name" value="Peroxidase_pln"/>
</dbReference>
<evidence type="ECO:0000256" key="9">
    <source>
        <dbReference type="ARBA" id="ARBA00022837"/>
    </source>
</evidence>
<evidence type="ECO:0000256" key="4">
    <source>
        <dbReference type="ARBA" id="ARBA00022525"/>
    </source>
</evidence>
<feature type="binding site" evidence="16">
    <location>
        <position position="73"/>
    </location>
    <ligand>
        <name>Ca(2+)</name>
        <dbReference type="ChEBI" id="CHEBI:29108"/>
        <label>1</label>
    </ligand>
</feature>
<comment type="function">
    <text evidence="2">Removal of H(2)O(2), oxidation of toxic reductants, biosynthesis and degradation of lignin, suberization, auxin catabolism, response to environmental stresses such as wounding, pathogen attack and oxidative stress. These functions might be dependent on each isozyme/isoform in each plant tissue.</text>
</comment>
<dbReference type="PRINTS" id="PR00458">
    <property type="entry name" value="PEROXIDASE"/>
</dbReference>
<keyword evidence="10 19" id="KW-0560">Oxidoreductase</keyword>
<dbReference type="GO" id="GO:0020037">
    <property type="term" value="F:heme binding"/>
    <property type="evidence" value="ECO:0007669"/>
    <property type="project" value="UniProtKB-UniRule"/>
</dbReference>
<feature type="binding site" evidence="16">
    <location>
        <position position="87"/>
    </location>
    <ligand>
        <name>Ca(2+)</name>
        <dbReference type="ChEBI" id="CHEBI:29108"/>
        <label>1</label>
    </ligand>
</feature>
<feature type="disulfide bond" evidence="18">
    <location>
        <begin position="36"/>
        <end position="113"/>
    </location>
</feature>
<evidence type="ECO:0000256" key="19">
    <source>
        <dbReference type="RuleBase" id="RU362060"/>
    </source>
</evidence>
<dbReference type="PANTHER" id="PTHR31517">
    <property type="match status" value="1"/>
</dbReference>
<evidence type="ECO:0000256" key="12">
    <source>
        <dbReference type="ARBA" id="ARBA00023157"/>
    </source>
</evidence>
<keyword evidence="8 19" id="KW-0732">Signal</keyword>
<feature type="disulfide bond" evidence="18">
    <location>
        <begin position="119"/>
        <end position="321"/>
    </location>
</feature>
<dbReference type="InterPro" id="IPR002016">
    <property type="entry name" value="Haem_peroxidase"/>
</dbReference>
<name>A0AAV8TX64_9ROSI</name>
<keyword evidence="7 16" id="KW-0479">Metal-binding</keyword>
<sequence length="325" mass="35091">MLIHYHLDAFTLVIICSIMLGVSNGQLRVGFYSETCPTAESIVQRVVQNEFSSNPQQAPRVLRLFFHDCFVEGCDGSILLGQFGVGERGALPNLGLNGFDVINKAKEQLEAACPGVVSCADVVSLAARDAIALTGGPNYEVPTGRRDGRISETSLAKDIPVAEDSIELLKSKFNGKGISEEDFVLLSAGGHSIGTVACFFVQRRVYNFTENGGSDPAIDPQLLPQLKSKCPQGGNIDARVPLDWSTETTFDDQILRNIRNGFAVLSSDARLNDDSITKRVLDFYIASDNSSSFKADFGKAMVKMGNIGVKTGSDGEIRRVCNAIN</sequence>
<dbReference type="InterPro" id="IPR019794">
    <property type="entry name" value="Peroxidases_AS"/>
</dbReference>
<dbReference type="GO" id="GO:0140825">
    <property type="term" value="F:lactoperoxidase activity"/>
    <property type="evidence" value="ECO:0007669"/>
    <property type="project" value="UniProtKB-EC"/>
</dbReference>
<evidence type="ECO:0000256" key="17">
    <source>
        <dbReference type="PIRSR" id="PIRSR600823-4"/>
    </source>
</evidence>
<feature type="binding site" evidence="16">
    <location>
        <position position="243"/>
    </location>
    <ligand>
        <name>Ca(2+)</name>
        <dbReference type="ChEBI" id="CHEBI:29108"/>
        <label>2</label>
    </ligand>
</feature>
<feature type="binding site" evidence="16">
    <location>
        <position position="75"/>
    </location>
    <ligand>
        <name>Ca(2+)</name>
        <dbReference type="ChEBI" id="CHEBI:29108"/>
        <label>1</label>
    </ligand>
</feature>
<dbReference type="PANTHER" id="PTHR31517:SF84">
    <property type="entry name" value="PEROXIDASE"/>
    <property type="match status" value="1"/>
</dbReference>
<dbReference type="AlphaFoldDB" id="A0AAV8TX64"/>
<dbReference type="GO" id="GO:0005576">
    <property type="term" value="C:extracellular region"/>
    <property type="evidence" value="ECO:0007669"/>
    <property type="project" value="UniProtKB-SubCell"/>
</dbReference>
<dbReference type="GO" id="GO:0006979">
    <property type="term" value="P:response to oxidative stress"/>
    <property type="evidence" value="ECO:0007669"/>
    <property type="project" value="UniProtKB-UniRule"/>
</dbReference>
<keyword evidence="12 18" id="KW-1015">Disulfide bond</keyword>
<feature type="site" description="Transition state stabilizer" evidence="17">
    <location>
        <position position="63"/>
    </location>
</feature>
<reference evidence="21 22" key="1">
    <citation type="submission" date="2021-09" db="EMBL/GenBank/DDBJ databases">
        <title>Genomic insights and catalytic innovation underlie evolution of tropane alkaloids biosynthesis.</title>
        <authorList>
            <person name="Wang Y.-J."/>
            <person name="Tian T."/>
            <person name="Huang J.-P."/>
            <person name="Huang S.-X."/>
        </authorList>
    </citation>
    <scope>NUCLEOTIDE SEQUENCE [LARGE SCALE GENOMIC DNA]</scope>
    <source>
        <strain evidence="21">KIB-2018</strain>
        <tissue evidence="21">Leaf</tissue>
    </source>
</reference>
<comment type="similarity">
    <text evidence="19">Belongs to the peroxidase family. Classical plant (class III) peroxidase subfamily.</text>
</comment>
<evidence type="ECO:0000259" key="20">
    <source>
        <dbReference type="PROSITE" id="PS50873"/>
    </source>
</evidence>
<dbReference type="CDD" id="cd00693">
    <property type="entry name" value="secretory_peroxidase"/>
    <property type="match status" value="1"/>
</dbReference>
<dbReference type="Gene3D" id="1.10.420.10">
    <property type="entry name" value="Peroxidase, domain 2"/>
    <property type="match status" value="1"/>
</dbReference>
<feature type="binding site" evidence="16">
    <location>
        <position position="251"/>
    </location>
    <ligand>
        <name>Ca(2+)</name>
        <dbReference type="ChEBI" id="CHEBI:29108"/>
        <label>2</label>
    </ligand>
</feature>
<dbReference type="EC" id="1.11.1.7" evidence="3 19"/>
<keyword evidence="22" id="KW-1185">Reference proteome</keyword>
<dbReference type="GO" id="GO:0046872">
    <property type="term" value="F:metal ion binding"/>
    <property type="evidence" value="ECO:0007669"/>
    <property type="project" value="UniProtKB-UniRule"/>
</dbReference>
<dbReference type="InterPro" id="IPR033905">
    <property type="entry name" value="Secretory_peroxidase"/>
</dbReference>
<dbReference type="EMBL" id="JAIWQS010000002">
    <property type="protein sequence ID" value="KAJ8771652.1"/>
    <property type="molecule type" value="Genomic_DNA"/>
</dbReference>
<comment type="subcellular location">
    <subcellularLocation>
        <location evidence="19">Secreted</location>
    </subcellularLocation>
</comment>
<feature type="disulfide bond" evidence="18">
    <location>
        <begin position="198"/>
        <end position="230"/>
    </location>
</feature>
<organism evidence="21 22">
    <name type="scientific">Erythroxylum novogranatense</name>
    <dbReference type="NCBI Taxonomy" id="1862640"/>
    <lineage>
        <taxon>Eukaryota</taxon>
        <taxon>Viridiplantae</taxon>
        <taxon>Streptophyta</taxon>
        <taxon>Embryophyta</taxon>
        <taxon>Tracheophyta</taxon>
        <taxon>Spermatophyta</taxon>
        <taxon>Magnoliopsida</taxon>
        <taxon>eudicotyledons</taxon>
        <taxon>Gunneridae</taxon>
        <taxon>Pentapetalae</taxon>
        <taxon>rosids</taxon>
        <taxon>fabids</taxon>
        <taxon>Malpighiales</taxon>
        <taxon>Erythroxylaceae</taxon>
        <taxon>Erythroxylum</taxon>
    </lineage>
</organism>
<evidence type="ECO:0000256" key="16">
    <source>
        <dbReference type="PIRSR" id="PIRSR600823-3"/>
    </source>
</evidence>
<evidence type="ECO:0000256" key="6">
    <source>
        <dbReference type="ARBA" id="ARBA00022617"/>
    </source>
</evidence>
<feature type="binding site" evidence="16">
    <location>
        <position position="68"/>
    </location>
    <ligand>
        <name>Ca(2+)</name>
        <dbReference type="ChEBI" id="CHEBI:29108"/>
        <label>1</label>
    </ligand>
</feature>
<evidence type="ECO:0000256" key="8">
    <source>
        <dbReference type="ARBA" id="ARBA00022729"/>
    </source>
</evidence>
<keyword evidence="13 19" id="KW-0376">Hydrogen peroxide</keyword>
<evidence type="ECO:0000313" key="22">
    <source>
        <dbReference type="Proteomes" id="UP001159364"/>
    </source>
</evidence>
<dbReference type="FunFam" id="1.10.420.10:FF:000010">
    <property type="entry name" value="Peroxidase"/>
    <property type="match status" value="1"/>
</dbReference>
<comment type="cofactor">
    <cofactor evidence="16 19">
        <name>heme b</name>
        <dbReference type="ChEBI" id="CHEBI:60344"/>
    </cofactor>
    <text evidence="16 19">Binds 1 heme b (iron(II)-protoporphyrin IX) group per subunit.</text>
</comment>
<protein>
    <recommendedName>
        <fullName evidence="3 19">Peroxidase</fullName>
        <ecNumber evidence="3 19">1.11.1.7</ecNumber>
    </recommendedName>
</protein>
<comment type="catalytic activity">
    <reaction evidence="1 19">
        <text>2 a phenolic donor + H2O2 = 2 a phenolic radical donor + 2 H2O</text>
        <dbReference type="Rhea" id="RHEA:56136"/>
        <dbReference type="ChEBI" id="CHEBI:15377"/>
        <dbReference type="ChEBI" id="CHEBI:16240"/>
        <dbReference type="ChEBI" id="CHEBI:139520"/>
        <dbReference type="ChEBI" id="CHEBI:139521"/>
        <dbReference type="EC" id="1.11.1.7"/>
    </reaction>
</comment>
<evidence type="ECO:0000313" key="21">
    <source>
        <dbReference type="EMBL" id="KAJ8771652.1"/>
    </source>
</evidence>
<evidence type="ECO:0000256" key="1">
    <source>
        <dbReference type="ARBA" id="ARBA00000189"/>
    </source>
</evidence>
<feature type="disulfide bond" evidence="18">
    <location>
        <begin position="69"/>
        <end position="74"/>
    </location>
</feature>
<evidence type="ECO:0000256" key="18">
    <source>
        <dbReference type="PIRSR" id="PIRSR600823-5"/>
    </source>
</evidence>
<feature type="domain" description="Plant heme peroxidase family profile" evidence="20">
    <location>
        <begin position="26"/>
        <end position="325"/>
    </location>
</feature>
<feature type="active site" description="Proton acceptor" evidence="14">
    <location>
        <position position="67"/>
    </location>
</feature>
<evidence type="ECO:0000256" key="11">
    <source>
        <dbReference type="ARBA" id="ARBA00023004"/>
    </source>
</evidence>
<dbReference type="Pfam" id="PF00141">
    <property type="entry name" value="peroxidase"/>
    <property type="match status" value="1"/>
</dbReference>
<keyword evidence="9 16" id="KW-0106">Calcium</keyword>
<accession>A0AAV8TX64</accession>
<dbReference type="InterPro" id="IPR010255">
    <property type="entry name" value="Haem_peroxidase_sf"/>
</dbReference>
<feature type="binding site" evidence="16">
    <location>
        <position position="246"/>
    </location>
    <ligand>
        <name>Ca(2+)</name>
        <dbReference type="ChEBI" id="CHEBI:29108"/>
        <label>2</label>
    </ligand>
</feature>
<evidence type="ECO:0000256" key="7">
    <source>
        <dbReference type="ARBA" id="ARBA00022723"/>
    </source>
</evidence>
<evidence type="ECO:0000256" key="2">
    <source>
        <dbReference type="ARBA" id="ARBA00002322"/>
    </source>
</evidence>
<keyword evidence="4 19" id="KW-0964">Secreted</keyword>
<evidence type="ECO:0000256" key="15">
    <source>
        <dbReference type="PIRSR" id="PIRSR600823-2"/>
    </source>
</evidence>
<feature type="binding site" evidence="16">
    <location>
        <position position="71"/>
    </location>
    <ligand>
        <name>Ca(2+)</name>
        <dbReference type="ChEBI" id="CHEBI:29108"/>
        <label>1</label>
    </ligand>
</feature>
<evidence type="ECO:0000256" key="13">
    <source>
        <dbReference type="ARBA" id="ARBA00023324"/>
    </source>
</evidence>
<dbReference type="PROSITE" id="PS00436">
    <property type="entry name" value="PEROXIDASE_2"/>
    <property type="match status" value="1"/>
</dbReference>
<feature type="binding site" description="axial binding residue" evidence="16">
    <location>
        <position position="191"/>
    </location>
    <ligand>
        <name>heme b</name>
        <dbReference type="ChEBI" id="CHEBI:60344"/>
    </ligand>
    <ligandPart>
        <name>Fe</name>
        <dbReference type="ChEBI" id="CHEBI:18248"/>
    </ligandPart>
</feature>
<evidence type="ECO:0000256" key="10">
    <source>
        <dbReference type="ARBA" id="ARBA00023002"/>
    </source>
</evidence>
<evidence type="ECO:0000256" key="3">
    <source>
        <dbReference type="ARBA" id="ARBA00012313"/>
    </source>
</evidence>
<keyword evidence="5 19" id="KW-0575">Peroxidase</keyword>
<dbReference type="Gene3D" id="1.10.520.10">
    <property type="match status" value="1"/>
</dbReference>
<feature type="signal peptide" evidence="19">
    <location>
        <begin position="1"/>
        <end position="25"/>
    </location>
</feature>
<feature type="binding site" evidence="15">
    <location>
        <position position="160"/>
    </location>
    <ligand>
        <name>substrate</name>
    </ligand>
</feature>
<gene>
    <name evidence="21" type="ORF">K2173_026829</name>
</gene>
<feature type="chain" id="PRO_5043103798" description="Peroxidase" evidence="19">
    <location>
        <begin position="26"/>
        <end position="325"/>
    </location>
</feature>
<dbReference type="PROSITE" id="PS50873">
    <property type="entry name" value="PEROXIDASE_4"/>
    <property type="match status" value="1"/>
</dbReference>
<keyword evidence="11 16" id="KW-0408">Iron</keyword>
<dbReference type="PRINTS" id="PR00461">
    <property type="entry name" value="PLPEROXIDASE"/>
</dbReference>
<comment type="caution">
    <text evidence="21">The sequence shown here is derived from an EMBL/GenBank/DDBJ whole genome shotgun (WGS) entry which is preliminary data.</text>
</comment>
<dbReference type="GO" id="GO:0042744">
    <property type="term" value="P:hydrogen peroxide catabolic process"/>
    <property type="evidence" value="ECO:0007669"/>
    <property type="project" value="UniProtKB-KW"/>
</dbReference>
<feature type="binding site" evidence="16">
    <location>
        <position position="77"/>
    </location>
    <ligand>
        <name>Ca(2+)</name>
        <dbReference type="ChEBI" id="CHEBI:29108"/>
        <label>1</label>
    </ligand>
</feature>
<comment type="cofactor">
    <cofactor evidence="16 19">
        <name>Ca(2+)</name>
        <dbReference type="ChEBI" id="CHEBI:29108"/>
    </cofactor>
    <text evidence="16 19">Binds 2 calcium ions per subunit.</text>
</comment>
<dbReference type="FunFam" id="1.10.520.10:FF:000008">
    <property type="entry name" value="Peroxidase"/>
    <property type="match status" value="1"/>
</dbReference>
<dbReference type="Proteomes" id="UP001159364">
    <property type="component" value="Linkage Group LG02"/>
</dbReference>
<proteinExistence type="inferred from homology"/>
<evidence type="ECO:0000256" key="5">
    <source>
        <dbReference type="ARBA" id="ARBA00022559"/>
    </source>
</evidence>
<dbReference type="SUPFAM" id="SSF48113">
    <property type="entry name" value="Heme-dependent peroxidases"/>
    <property type="match status" value="1"/>
</dbReference>